<reference evidence="3 4" key="1">
    <citation type="submission" date="2019-02" db="EMBL/GenBank/DDBJ databases">
        <title>Deep-cultivation of Planctomycetes and their phenomic and genomic characterization uncovers novel biology.</title>
        <authorList>
            <person name="Wiegand S."/>
            <person name="Jogler M."/>
            <person name="Boedeker C."/>
            <person name="Pinto D."/>
            <person name="Vollmers J."/>
            <person name="Rivas-Marin E."/>
            <person name="Kohn T."/>
            <person name="Peeters S.H."/>
            <person name="Heuer A."/>
            <person name="Rast P."/>
            <person name="Oberbeckmann S."/>
            <person name="Bunk B."/>
            <person name="Jeske O."/>
            <person name="Meyerdierks A."/>
            <person name="Storesund J.E."/>
            <person name="Kallscheuer N."/>
            <person name="Luecker S."/>
            <person name="Lage O.M."/>
            <person name="Pohl T."/>
            <person name="Merkel B.J."/>
            <person name="Hornburger P."/>
            <person name="Mueller R.-W."/>
            <person name="Bruemmer F."/>
            <person name="Labrenz M."/>
            <person name="Spormann A.M."/>
            <person name="Op Den Camp H."/>
            <person name="Overmann J."/>
            <person name="Amann R."/>
            <person name="Jetten M.S.M."/>
            <person name="Mascher T."/>
            <person name="Medema M.H."/>
            <person name="Devos D.P."/>
            <person name="Kaster A.-K."/>
            <person name="Ovreas L."/>
            <person name="Rohde M."/>
            <person name="Galperin M.Y."/>
            <person name="Jogler C."/>
        </authorList>
    </citation>
    <scope>NUCLEOTIDE SEQUENCE [LARGE SCALE GENOMIC DNA]</scope>
    <source>
        <strain evidence="3 4">CA13</strain>
    </source>
</reference>
<name>A0A5C5YWM6_9BACT</name>
<evidence type="ECO:0000256" key="2">
    <source>
        <dbReference type="ARBA" id="ARBA00022679"/>
    </source>
</evidence>
<dbReference type="RefSeq" id="WP_146394459.1">
    <property type="nucleotide sequence ID" value="NZ_SJPJ01000001.1"/>
</dbReference>
<dbReference type="GO" id="GO:0032259">
    <property type="term" value="P:methylation"/>
    <property type="evidence" value="ECO:0007669"/>
    <property type="project" value="UniProtKB-KW"/>
</dbReference>
<organism evidence="3 4">
    <name type="scientific">Novipirellula herctigrandis</name>
    <dbReference type="NCBI Taxonomy" id="2527986"/>
    <lineage>
        <taxon>Bacteria</taxon>
        <taxon>Pseudomonadati</taxon>
        <taxon>Planctomycetota</taxon>
        <taxon>Planctomycetia</taxon>
        <taxon>Pirellulales</taxon>
        <taxon>Pirellulaceae</taxon>
        <taxon>Novipirellula</taxon>
    </lineage>
</organism>
<gene>
    <name evidence="3" type="ORF">CA13_05840</name>
</gene>
<dbReference type="AlphaFoldDB" id="A0A5C5YWM6"/>
<dbReference type="InterPro" id="IPR016874">
    <property type="entry name" value="TcmP-like"/>
</dbReference>
<comment type="caution">
    <text evidence="3">The sequence shown here is derived from an EMBL/GenBank/DDBJ whole genome shotgun (WGS) entry which is preliminary data.</text>
</comment>
<accession>A0A5C5YWM6</accession>
<dbReference type="Gene3D" id="3.40.50.150">
    <property type="entry name" value="Vaccinia Virus protein VP39"/>
    <property type="match status" value="1"/>
</dbReference>
<dbReference type="PIRSF" id="PIRSF028177">
    <property type="entry name" value="Polyketide_synth_Omtfrase_TcmP"/>
    <property type="match status" value="1"/>
</dbReference>
<evidence type="ECO:0000313" key="3">
    <source>
        <dbReference type="EMBL" id="TWT79186.1"/>
    </source>
</evidence>
<dbReference type="EMBL" id="SJPJ01000001">
    <property type="protein sequence ID" value="TWT79186.1"/>
    <property type="molecule type" value="Genomic_DNA"/>
</dbReference>
<dbReference type="InterPro" id="IPR007213">
    <property type="entry name" value="Ppm1/Ppm2/Tcmp"/>
</dbReference>
<dbReference type="PANTHER" id="PTHR43619:SF2">
    <property type="entry name" value="S-ADENOSYL-L-METHIONINE-DEPENDENT METHYLTRANSFERASES SUPERFAMILY PROTEIN"/>
    <property type="match status" value="1"/>
</dbReference>
<sequence>MPNSPANEAERFSADLGAVQETLLIPLYFRAMETERDDAIIRDPKAVEIVDSIDYDFAKFAGAWNLQMDVAVRTEIFDERVREFIVRHPDAAIINLGAGLDGRFERIDNGRIRWWDLDLPDSIELRERFYRPSDRNAFIASDCFDTAWMDNLDLGPDRPLLVTAEGLFCYCDELKVRSLFAELSQRWPGAEILFQSICPAIVGKQSTVAAVCKTDAVFRWGICDGQEVCGWDPCYQYIGEWYLVDRHRRRWKSIRYRTWFPPTRAWFRQVMKITQVRLG</sequence>
<dbReference type="SUPFAM" id="SSF53335">
    <property type="entry name" value="S-adenosyl-L-methionine-dependent methyltransferases"/>
    <property type="match status" value="1"/>
</dbReference>
<dbReference type="Proteomes" id="UP000315010">
    <property type="component" value="Unassembled WGS sequence"/>
</dbReference>
<keyword evidence="4" id="KW-1185">Reference proteome</keyword>
<keyword evidence="2 3" id="KW-0808">Transferase</keyword>
<dbReference type="GO" id="GO:0008168">
    <property type="term" value="F:methyltransferase activity"/>
    <property type="evidence" value="ECO:0007669"/>
    <property type="project" value="UniProtKB-KW"/>
</dbReference>
<evidence type="ECO:0000256" key="1">
    <source>
        <dbReference type="ARBA" id="ARBA00022603"/>
    </source>
</evidence>
<protein>
    <submittedName>
        <fullName evidence="3">Leucine carboxyl methyltransferase</fullName>
    </submittedName>
</protein>
<dbReference type="OrthoDB" id="9800233at2"/>
<dbReference type="PANTHER" id="PTHR43619">
    <property type="entry name" value="S-ADENOSYL-L-METHIONINE-DEPENDENT METHYLTRANSFERASE YKTD-RELATED"/>
    <property type="match status" value="1"/>
</dbReference>
<dbReference type="Pfam" id="PF04072">
    <property type="entry name" value="LCM"/>
    <property type="match status" value="1"/>
</dbReference>
<dbReference type="InterPro" id="IPR029063">
    <property type="entry name" value="SAM-dependent_MTases_sf"/>
</dbReference>
<proteinExistence type="predicted"/>
<keyword evidence="1 3" id="KW-0489">Methyltransferase</keyword>
<evidence type="ECO:0000313" key="4">
    <source>
        <dbReference type="Proteomes" id="UP000315010"/>
    </source>
</evidence>